<keyword evidence="1" id="KW-0472">Membrane</keyword>
<organism evidence="2 3">
    <name type="scientific">Pristionchus mayeri</name>
    <dbReference type="NCBI Taxonomy" id="1317129"/>
    <lineage>
        <taxon>Eukaryota</taxon>
        <taxon>Metazoa</taxon>
        <taxon>Ecdysozoa</taxon>
        <taxon>Nematoda</taxon>
        <taxon>Chromadorea</taxon>
        <taxon>Rhabditida</taxon>
        <taxon>Rhabditina</taxon>
        <taxon>Diplogasteromorpha</taxon>
        <taxon>Diplogasteroidea</taxon>
        <taxon>Neodiplogasteridae</taxon>
        <taxon>Pristionchus</taxon>
    </lineage>
</organism>
<evidence type="ECO:0000313" key="3">
    <source>
        <dbReference type="Proteomes" id="UP001328107"/>
    </source>
</evidence>
<feature type="transmembrane region" description="Helical" evidence="1">
    <location>
        <begin position="83"/>
        <end position="103"/>
    </location>
</feature>
<sequence>FRNNPSRRFPSRKYSRLRLCWRAGSRHLICSLQFIGVFPHHHFTDSIRFDFAGVGLLFLVYSFRICGGIASDSIKCMSETRKLQLFNSLALMAPAIYFIGIQFTSDNAYIKIILFISACFLGFCSSGFYKCITLHTRHHGHFVMIMASYY</sequence>
<gene>
    <name evidence="2" type="ORF">PMAYCL1PPCAC_32100</name>
</gene>
<reference evidence="3" key="1">
    <citation type="submission" date="2022-10" db="EMBL/GenBank/DDBJ databases">
        <title>Genome assembly of Pristionchus species.</title>
        <authorList>
            <person name="Yoshida K."/>
            <person name="Sommer R.J."/>
        </authorList>
    </citation>
    <scope>NUCLEOTIDE SEQUENCE [LARGE SCALE GENOMIC DNA]</scope>
    <source>
        <strain evidence="3">RS5460</strain>
    </source>
</reference>
<dbReference type="EMBL" id="BTRK01000006">
    <property type="protein sequence ID" value="GMR61905.1"/>
    <property type="molecule type" value="Genomic_DNA"/>
</dbReference>
<keyword evidence="1" id="KW-0812">Transmembrane</keyword>
<evidence type="ECO:0000313" key="2">
    <source>
        <dbReference type="EMBL" id="GMR61905.1"/>
    </source>
</evidence>
<feature type="transmembrane region" description="Helical" evidence="1">
    <location>
        <begin position="109"/>
        <end position="129"/>
    </location>
</feature>
<proteinExistence type="predicted"/>
<dbReference type="AlphaFoldDB" id="A0AAN5IF38"/>
<dbReference type="GO" id="GO:0016020">
    <property type="term" value="C:membrane"/>
    <property type="evidence" value="ECO:0007669"/>
    <property type="project" value="TreeGrafter"/>
</dbReference>
<name>A0AAN5IF38_9BILA</name>
<evidence type="ECO:0000256" key="1">
    <source>
        <dbReference type="SAM" id="Phobius"/>
    </source>
</evidence>
<keyword evidence="3" id="KW-1185">Reference proteome</keyword>
<protein>
    <submittedName>
        <fullName evidence="2">Uncharacterized protein</fullName>
    </submittedName>
</protein>
<feature type="transmembrane region" description="Helical" evidence="1">
    <location>
        <begin position="51"/>
        <end position="71"/>
    </location>
</feature>
<accession>A0AAN5IF38</accession>
<dbReference type="Proteomes" id="UP001328107">
    <property type="component" value="Unassembled WGS sequence"/>
</dbReference>
<keyword evidence="1" id="KW-1133">Transmembrane helix</keyword>
<comment type="caution">
    <text evidence="2">The sequence shown here is derived from an EMBL/GenBank/DDBJ whole genome shotgun (WGS) entry which is preliminary data.</text>
</comment>
<dbReference type="PANTHER" id="PTHR45757:SF3">
    <property type="entry name" value="MFS DOMAIN-CONTAINING PROTEIN"/>
    <property type="match status" value="1"/>
</dbReference>
<feature type="non-terminal residue" evidence="2">
    <location>
        <position position="1"/>
    </location>
</feature>
<dbReference type="PANTHER" id="PTHR45757">
    <property type="entry name" value="PROTEIN CBG23364-RELATED"/>
    <property type="match status" value="1"/>
</dbReference>